<accession>A0A0G2FN78</accession>
<reference evidence="4 5" key="2">
    <citation type="submission" date="2015-05" db="EMBL/GenBank/DDBJ databases">
        <title>Distinctive expansion of gene families associated with plant cell wall degradation and secondary metabolism in the genomes of grapevine trunk pathogens.</title>
        <authorList>
            <person name="Lawrence D.P."/>
            <person name="Travadon R."/>
            <person name="Rolshausen P.E."/>
            <person name="Baumgartner K."/>
        </authorList>
    </citation>
    <scope>NUCLEOTIDE SEQUENCE [LARGE SCALE GENOMIC DNA]</scope>
    <source>
        <strain evidence="4">DS831</strain>
    </source>
</reference>
<keyword evidence="2" id="KW-1133">Transmembrane helix</keyword>
<dbReference type="InterPro" id="IPR000917">
    <property type="entry name" value="Sulfatase_N"/>
</dbReference>
<comment type="caution">
    <text evidence="4">The sequence shown here is derived from an EMBL/GenBank/DDBJ whole genome shotgun (WGS) entry which is preliminary data.</text>
</comment>
<keyword evidence="2" id="KW-0472">Membrane</keyword>
<dbReference type="InterPro" id="IPR052701">
    <property type="entry name" value="GAG_Ulvan_Degrading_Sulfatases"/>
</dbReference>
<feature type="domain" description="Sulfatase N-terminal" evidence="3">
    <location>
        <begin position="371"/>
        <end position="684"/>
    </location>
</feature>
<dbReference type="AlphaFoldDB" id="A0A0G2FN78"/>
<feature type="region of interest" description="Disordered" evidence="1">
    <location>
        <begin position="259"/>
        <end position="290"/>
    </location>
</feature>
<protein>
    <submittedName>
        <fullName evidence="4">Putative sulfatase domain-containing protein</fullName>
    </submittedName>
</protein>
<organism evidence="4 5">
    <name type="scientific">Diplodia seriata</name>
    <dbReference type="NCBI Taxonomy" id="420778"/>
    <lineage>
        <taxon>Eukaryota</taxon>
        <taxon>Fungi</taxon>
        <taxon>Dikarya</taxon>
        <taxon>Ascomycota</taxon>
        <taxon>Pezizomycotina</taxon>
        <taxon>Dothideomycetes</taxon>
        <taxon>Dothideomycetes incertae sedis</taxon>
        <taxon>Botryosphaeriales</taxon>
        <taxon>Botryosphaeriaceae</taxon>
        <taxon>Diplodia</taxon>
    </lineage>
</organism>
<evidence type="ECO:0000313" key="5">
    <source>
        <dbReference type="Proteomes" id="UP000034182"/>
    </source>
</evidence>
<dbReference type="Gene3D" id="3.40.720.10">
    <property type="entry name" value="Alkaline Phosphatase, subunit A"/>
    <property type="match status" value="1"/>
</dbReference>
<feature type="compositionally biased region" description="Basic and acidic residues" evidence="1">
    <location>
        <begin position="259"/>
        <end position="280"/>
    </location>
</feature>
<proteinExistence type="predicted"/>
<name>A0A0G2FN78_9PEZI</name>
<evidence type="ECO:0000256" key="1">
    <source>
        <dbReference type="SAM" id="MobiDB-lite"/>
    </source>
</evidence>
<gene>
    <name evidence="4" type="ORF">UCDDS831_g09037</name>
</gene>
<dbReference type="InterPro" id="IPR017850">
    <property type="entry name" value="Alkaline_phosphatase_core_sf"/>
</dbReference>
<dbReference type="PANTHER" id="PTHR43751">
    <property type="entry name" value="SULFATASE"/>
    <property type="match status" value="1"/>
</dbReference>
<feature type="transmembrane region" description="Helical" evidence="2">
    <location>
        <begin position="71"/>
        <end position="95"/>
    </location>
</feature>
<dbReference type="PANTHER" id="PTHR43751:SF3">
    <property type="entry name" value="SULFATASE N-TERMINAL DOMAIN-CONTAINING PROTEIN"/>
    <property type="match status" value="1"/>
</dbReference>
<reference evidence="4 5" key="1">
    <citation type="submission" date="2015-03" db="EMBL/GenBank/DDBJ databases">
        <authorList>
            <person name="Morales-Cruz A."/>
            <person name="Amrine K.C."/>
            <person name="Cantu D."/>
        </authorList>
    </citation>
    <scope>NUCLEOTIDE SEQUENCE [LARGE SCALE GENOMIC DNA]</scope>
    <source>
        <strain evidence="4">DS831</strain>
    </source>
</reference>
<dbReference type="Pfam" id="PF00884">
    <property type="entry name" value="Sulfatase"/>
    <property type="match status" value="1"/>
</dbReference>
<evidence type="ECO:0000256" key="2">
    <source>
        <dbReference type="SAM" id="Phobius"/>
    </source>
</evidence>
<dbReference type="SUPFAM" id="SSF53649">
    <property type="entry name" value="Alkaline phosphatase-like"/>
    <property type="match status" value="1"/>
</dbReference>
<keyword evidence="2" id="KW-0812">Transmembrane</keyword>
<feature type="transmembrane region" description="Helical" evidence="2">
    <location>
        <begin position="37"/>
        <end position="59"/>
    </location>
</feature>
<feature type="transmembrane region" description="Helical" evidence="2">
    <location>
        <begin position="115"/>
        <end position="138"/>
    </location>
</feature>
<sequence>MEPPSFWQLRARSQLTLCFVSSFAAKLIHLYSHRSSLPILLIVLYTPTFLLPDILLFLFTKFVFRQNRGKVWKIFGGLYTMVTVAASASQISFYMTTGGEVQWMAAGNLAADPGGLRMLLSELPKFFITIGAFLLVSTSARKAMPSLRKSAASCVTVLTVVITVLILQTVRPRNPPYAHMSGSLPVTLFESLFFSPINPEFCLPYPTHHVDFPFEQYAKVSGYTPPADWKPLTDECRHRDGPPSPIHHIAFEEAAHSIPTRRDHEHGPPPPPHHEHEHQGGYDPTCDPLKLSNIHSSPLDPLVEEIKKNKPLIKHVLLVTMESTRKDLFPIKKGSAVYNSILSSYGGSNAPASVVEELDKKLNNLTRTAAFLTGESTGFDENDDARAGLGPWTSQFAAGRGGINVQQAVTGSAFTLKSLVTSHCGIDPLPVDFTEEVRARMYAPCFPHIVNLFNKAQQEEESSSSSSSSAWDAALVQSITDQWDSQYTLDDQMGFSPANVILDTTIEDPSSAHYPPTEPRCNYFGYPETESLPYLRDLFANATAHDRRLWASHVTSTTHHPYAVPAAWAAAGNTDTFMSKRRFAGLEDEEFDRYLNTVKYQDRYLDTLMTALHNVGALDSTLIVLVGDHGLAFTAPDGSKSTFENGHHSNFAIPLTFVHPGLPAVQLDRVQTSPTSILPTVLDILVQTGSLSAPETAVARALLPRYQGQSMARELAWEVPVSSSGENADVPSFANATGPQPFHFSVINPGGSLLAISQHASPFRLLLPLCSTLPLRFTDSSASSPHEAEAHAIVAWSAHGVVDAVRESRG</sequence>
<evidence type="ECO:0000313" key="4">
    <source>
        <dbReference type="EMBL" id="KKY13378.1"/>
    </source>
</evidence>
<feature type="transmembrane region" description="Helical" evidence="2">
    <location>
        <begin position="150"/>
        <end position="170"/>
    </location>
</feature>
<dbReference type="EMBL" id="LAQI01000321">
    <property type="protein sequence ID" value="KKY13378.1"/>
    <property type="molecule type" value="Genomic_DNA"/>
</dbReference>
<dbReference type="Proteomes" id="UP000034182">
    <property type="component" value="Unassembled WGS sequence"/>
</dbReference>
<evidence type="ECO:0000259" key="3">
    <source>
        <dbReference type="Pfam" id="PF00884"/>
    </source>
</evidence>